<dbReference type="AlphaFoldDB" id="A0A517ZX69"/>
<keyword evidence="1" id="KW-0472">Membrane</keyword>
<evidence type="ECO:0000256" key="1">
    <source>
        <dbReference type="SAM" id="Phobius"/>
    </source>
</evidence>
<dbReference type="EMBL" id="CP036276">
    <property type="protein sequence ID" value="QDU47058.1"/>
    <property type="molecule type" value="Genomic_DNA"/>
</dbReference>
<dbReference type="Proteomes" id="UP000319383">
    <property type="component" value="Chromosome"/>
</dbReference>
<evidence type="ECO:0000313" key="2">
    <source>
        <dbReference type="EMBL" id="QDU47058.1"/>
    </source>
</evidence>
<name>A0A517ZX69_9PLAN</name>
<dbReference type="KEGG" id="sdyn:Mal52_55860"/>
<gene>
    <name evidence="2" type="ORF">Mal52_55860</name>
</gene>
<evidence type="ECO:0000313" key="3">
    <source>
        <dbReference type="Proteomes" id="UP000319383"/>
    </source>
</evidence>
<sequence length="171" mass="20259">MPRYLRILIAIPLLVILLPILLLVVGVWLLYRVVCLLYGLLLNVVVWICWCARGRYVLLVYSESPHWHDYIEEHIITRLPRSTAILNWSQRRSWNSGTLPVQLFSHFAGDREFNPIVIVFVPLRWAKTFRFWQPFRDHKHGKSQPLEDESRRLFSYLSQHSIGDASLQRPQ</sequence>
<keyword evidence="1" id="KW-1133">Transmembrane helix</keyword>
<accession>A0A517ZX69</accession>
<feature type="transmembrane region" description="Helical" evidence="1">
    <location>
        <begin position="36"/>
        <end position="52"/>
    </location>
</feature>
<keyword evidence="3" id="KW-1185">Reference proteome</keyword>
<reference evidence="2 3" key="1">
    <citation type="submission" date="2019-02" db="EMBL/GenBank/DDBJ databases">
        <title>Deep-cultivation of Planctomycetes and their phenomic and genomic characterization uncovers novel biology.</title>
        <authorList>
            <person name="Wiegand S."/>
            <person name="Jogler M."/>
            <person name="Boedeker C."/>
            <person name="Pinto D."/>
            <person name="Vollmers J."/>
            <person name="Rivas-Marin E."/>
            <person name="Kohn T."/>
            <person name="Peeters S.H."/>
            <person name="Heuer A."/>
            <person name="Rast P."/>
            <person name="Oberbeckmann S."/>
            <person name="Bunk B."/>
            <person name="Jeske O."/>
            <person name="Meyerdierks A."/>
            <person name="Storesund J.E."/>
            <person name="Kallscheuer N."/>
            <person name="Luecker S."/>
            <person name="Lage O.M."/>
            <person name="Pohl T."/>
            <person name="Merkel B.J."/>
            <person name="Hornburger P."/>
            <person name="Mueller R.-W."/>
            <person name="Bruemmer F."/>
            <person name="Labrenz M."/>
            <person name="Spormann A.M."/>
            <person name="Op den Camp H."/>
            <person name="Overmann J."/>
            <person name="Amann R."/>
            <person name="Jetten M.S.M."/>
            <person name="Mascher T."/>
            <person name="Medema M.H."/>
            <person name="Devos D.P."/>
            <person name="Kaster A.-K."/>
            <person name="Ovreas L."/>
            <person name="Rohde M."/>
            <person name="Galperin M.Y."/>
            <person name="Jogler C."/>
        </authorList>
    </citation>
    <scope>NUCLEOTIDE SEQUENCE [LARGE SCALE GENOMIC DNA]</scope>
    <source>
        <strain evidence="2 3">Mal52</strain>
    </source>
</reference>
<dbReference type="RefSeq" id="WP_145379690.1">
    <property type="nucleotide sequence ID" value="NZ_CP036276.1"/>
</dbReference>
<protein>
    <submittedName>
        <fullName evidence="2">Uncharacterized protein</fullName>
    </submittedName>
</protein>
<feature type="transmembrane region" description="Helical" evidence="1">
    <location>
        <begin position="7"/>
        <end position="30"/>
    </location>
</feature>
<keyword evidence="1" id="KW-0812">Transmembrane</keyword>
<proteinExistence type="predicted"/>
<organism evidence="2 3">
    <name type="scientific">Symmachiella dynata</name>
    <dbReference type="NCBI Taxonomy" id="2527995"/>
    <lineage>
        <taxon>Bacteria</taxon>
        <taxon>Pseudomonadati</taxon>
        <taxon>Planctomycetota</taxon>
        <taxon>Planctomycetia</taxon>
        <taxon>Planctomycetales</taxon>
        <taxon>Planctomycetaceae</taxon>
        <taxon>Symmachiella</taxon>
    </lineage>
</organism>